<evidence type="ECO:0000313" key="2">
    <source>
        <dbReference type="EMBL" id="OOG26409.1"/>
    </source>
</evidence>
<reference evidence="2 3" key="1">
    <citation type="submission" date="2017-02" db="EMBL/GenBank/DDBJ databases">
        <title>Genomic diversity within the haloalkaliphilic genus Thioalkalivibrio.</title>
        <authorList>
            <person name="Ahn A.-C."/>
            <person name="Meier-Kolthoff J."/>
            <person name="Overmars L."/>
            <person name="Richter M."/>
            <person name="Woyke T."/>
            <person name="Sorokin D.Y."/>
            <person name="Muyzer G."/>
        </authorList>
    </citation>
    <scope>NUCLEOTIDE SEQUENCE [LARGE SCALE GENOMIC DNA]</scope>
    <source>
        <strain evidence="2 3">ALJD</strain>
    </source>
</reference>
<dbReference type="Proteomes" id="UP000189462">
    <property type="component" value="Unassembled WGS sequence"/>
</dbReference>
<dbReference type="PROSITE" id="PS50123">
    <property type="entry name" value="CHER"/>
    <property type="match status" value="1"/>
</dbReference>
<evidence type="ECO:0000259" key="1">
    <source>
        <dbReference type="PROSITE" id="PS50123"/>
    </source>
</evidence>
<evidence type="ECO:0000313" key="3">
    <source>
        <dbReference type="Proteomes" id="UP000189462"/>
    </source>
</evidence>
<dbReference type="PANTHER" id="PTHR24422">
    <property type="entry name" value="CHEMOTAXIS PROTEIN METHYLTRANSFERASE"/>
    <property type="match status" value="1"/>
</dbReference>
<gene>
    <name evidence="2" type="ORF">B1C78_04895</name>
</gene>
<dbReference type="Pfam" id="PF01739">
    <property type="entry name" value="CheR"/>
    <property type="match status" value="1"/>
</dbReference>
<dbReference type="InterPro" id="IPR022642">
    <property type="entry name" value="CheR_C"/>
</dbReference>
<proteinExistence type="predicted"/>
<organism evidence="2 3">
    <name type="scientific">Thioalkalivibrio denitrificans</name>
    <dbReference type="NCBI Taxonomy" id="108003"/>
    <lineage>
        <taxon>Bacteria</taxon>
        <taxon>Pseudomonadati</taxon>
        <taxon>Pseudomonadota</taxon>
        <taxon>Gammaproteobacteria</taxon>
        <taxon>Chromatiales</taxon>
        <taxon>Ectothiorhodospiraceae</taxon>
        <taxon>Thioalkalivibrio</taxon>
    </lineage>
</organism>
<dbReference type="OrthoDB" id="9816309at2"/>
<name>A0A1V3NMT1_9GAMM</name>
<dbReference type="InterPro" id="IPR050903">
    <property type="entry name" value="Bact_Chemotaxis_MeTrfase"/>
</dbReference>
<comment type="caution">
    <text evidence="2">The sequence shown here is derived from an EMBL/GenBank/DDBJ whole genome shotgun (WGS) entry which is preliminary data.</text>
</comment>
<protein>
    <submittedName>
        <fullName evidence="2">Chemotaxis protein CheR</fullName>
    </submittedName>
</protein>
<feature type="domain" description="CheR-type methyltransferase" evidence="1">
    <location>
        <begin position="33"/>
        <end position="271"/>
    </location>
</feature>
<dbReference type="AlphaFoldDB" id="A0A1V3NMT1"/>
<sequence length="273" mass="31385">MKDAECVAFLQWALPRLKLRWPGFRRVRRQACKRIQRRMTALSCPDVAAYRLYLDEHPEEWARLDAYCRITVTRFYRDKRVFQTLMDDVLPELARAALTRSARTLRVWSAGCGSGEEPYTLAIGWQLQLAQRFPDLALDILATDADDGLLSRASEACYAWSAVRNLPSGWRSEAFQARDGRYCLRPAFRTAVRFRCHDLRTPLHEGGFDLICCRNLAFTYFDHDLQLRAAQTLHERLLPGGVLVLGVHERLPEGGPDFSVISERLGLYRKPVV</sequence>
<dbReference type="InterPro" id="IPR029063">
    <property type="entry name" value="SAM-dependent_MTases_sf"/>
</dbReference>
<dbReference type="InterPro" id="IPR000780">
    <property type="entry name" value="CheR_MeTrfase"/>
</dbReference>
<dbReference type="EMBL" id="MVBK01000028">
    <property type="protein sequence ID" value="OOG26409.1"/>
    <property type="molecule type" value="Genomic_DNA"/>
</dbReference>
<dbReference type="RefSeq" id="WP_077278024.1">
    <property type="nucleotide sequence ID" value="NZ_MVBK01000028.1"/>
</dbReference>
<accession>A0A1V3NMT1</accession>
<dbReference type="Gene3D" id="3.40.50.150">
    <property type="entry name" value="Vaccinia Virus protein VP39"/>
    <property type="match status" value="1"/>
</dbReference>
<dbReference type="PANTHER" id="PTHR24422:SF10">
    <property type="entry name" value="CHEMOTAXIS PROTEIN METHYLTRANSFERASE 2"/>
    <property type="match status" value="1"/>
</dbReference>
<dbReference type="SUPFAM" id="SSF53335">
    <property type="entry name" value="S-adenosyl-L-methionine-dependent methyltransferases"/>
    <property type="match status" value="1"/>
</dbReference>
<dbReference type="GO" id="GO:0008757">
    <property type="term" value="F:S-adenosylmethionine-dependent methyltransferase activity"/>
    <property type="evidence" value="ECO:0007669"/>
    <property type="project" value="InterPro"/>
</dbReference>
<dbReference type="SMART" id="SM00138">
    <property type="entry name" value="MeTrc"/>
    <property type="match status" value="1"/>
</dbReference>
<dbReference type="CDD" id="cd02440">
    <property type="entry name" value="AdoMet_MTases"/>
    <property type="match status" value="1"/>
</dbReference>
<keyword evidence="3" id="KW-1185">Reference proteome</keyword>
<dbReference type="PRINTS" id="PR00996">
    <property type="entry name" value="CHERMTFRASE"/>
</dbReference>
<dbReference type="STRING" id="108003.B1C78_04895"/>